<sequence>MPIILRKWIHNVLPKMMMI</sequence>
<proteinExistence type="predicted"/>
<reference evidence="1" key="2">
    <citation type="journal article" date="2015" name="Data Brief">
        <title>Shoot transcriptome of the giant reed, Arundo donax.</title>
        <authorList>
            <person name="Barrero R.A."/>
            <person name="Guerrero F.D."/>
            <person name="Moolhuijzen P."/>
            <person name="Goolsby J.A."/>
            <person name="Tidwell J."/>
            <person name="Bellgard S.E."/>
            <person name="Bellgard M.I."/>
        </authorList>
    </citation>
    <scope>NUCLEOTIDE SEQUENCE</scope>
    <source>
        <tissue evidence="1">Shoot tissue taken approximately 20 cm above the soil surface</tissue>
    </source>
</reference>
<dbReference type="EMBL" id="GBRH01201996">
    <property type="protein sequence ID" value="JAD95899.1"/>
    <property type="molecule type" value="Transcribed_RNA"/>
</dbReference>
<reference evidence="1" key="1">
    <citation type="submission" date="2014-09" db="EMBL/GenBank/DDBJ databases">
        <authorList>
            <person name="Magalhaes I.L.F."/>
            <person name="Oliveira U."/>
            <person name="Santos F.R."/>
            <person name="Vidigal T.H.D.A."/>
            <person name="Brescovit A.D."/>
            <person name="Santos A.J."/>
        </authorList>
    </citation>
    <scope>NUCLEOTIDE SEQUENCE</scope>
    <source>
        <tissue evidence="1">Shoot tissue taken approximately 20 cm above the soil surface</tissue>
    </source>
</reference>
<organism evidence="1">
    <name type="scientific">Arundo donax</name>
    <name type="common">Giant reed</name>
    <name type="synonym">Donax arundinaceus</name>
    <dbReference type="NCBI Taxonomy" id="35708"/>
    <lineage>
        <taxon>Eukaryota</taxon>
        <taxon>Viridiplantae</taxon>
        <taxon>Streptophyta</taxon>
        <taxon>Embryophyta</taxon>
        <taxon>Tracheophyta</taxon>
        <taxon>Spermatophyta</taxon>
        <taxon>Magnoliopsida</taxon>
        <taxon>Liliopsida</taxon>
        <taxon>Poales</taxon>
        <taxon>Poaceae</taxon>
        <taxon>PACMAD clade</taxon>
        <taxon>Arundinoideae</taxon>
        <taxon>Arundineae</taxon>
        <taxon>Arundo</taxon>
    </lineage>
</organism>
<name>A0A0A9E525_ARUDO</name>
<accession>A0A0A9E525</accession>
<protein>
    <submittedName>
        <fullName evidence="1">Uncharacterized protein</fullName>
    </submittedName>
</protein>
<dbReference type="AlphaFoldDB" id="A0A0A9E525"/>
<evidence type="ECO:0000313" key="1">
    <source>
        <dbReference type="EMBL" id="JAD95899.1"/>
    </source>
</evidence>